<dbReference type="Pfam" id="PF12729">
    <property type="entry name" value="4HB_MCP_1"/>
    <property type="match status" value="1"/>
</dbReference>
<dbReference type="Gene3D" id="6.10.340.10">
    <property type="match status" value="1"/>
</dbReference>
<evidence type="ECO:0000256" key="1">
    <source>
        <dbReference type="ARBA" id="ARBA00004370"/>
    </source>
</evidence>
<evidence type="ECO:0000256" key="5">
    <source>
        <dbReference type="SAM" id="Coils"/>
    </source>
</evidence>
<feature type="compositionally biased region" description="Basic and acidic residues" evidence="6">
    <location>
        <begin position="824"/>
        <end position="843"/>
    </location>
</feature>
<dbReference type="Pfam" id="PF00015">
    <property type="entry name" value="MCPsignal"/>
    <property type="match status" value="1"/>
</dbReference>
<evidence type="ECO:0000313" key="13">
    <source>
        <dbReference type="Proteomes" id="UP000066284"/>
    </source>
</evidence>
<dbReference type="Gene3D" id="3.30.450.20">
    <property type="entry name" value="PAS domain"/>
    <property type="match status" value="2"/>
</dbReference>
<dbReference type="InterPro" id="IPR035965">
    <property type="entry name" value="PAS-like_dom_sf"/>
</dbReference>
<dbReference type="PANTHER" id="PTHR43531">
    <property type="entry name" value="PROTEIN ICFG"/>
    <property type="match status" value="1"/>
</dbReference>
<dbReference type="InterPro" id="IPR001610">
    <property type="entry name" value="PAC"/>
</dbReference>
<dbReference type="EMBL" id="LN885086">
    <property type="protein sequence ID" value="CUQ67260.1"/>
    <property type="molecule type" value="Genomic_DNA"/>
</dbReference>
<evidence type="ECO:0000256" key="3">
    <source>
        <dbReference type="ARBA" id="ARBA00029447"/>
    </source>
</evidence>
<dbReference type="PROSITE" id="PS50111">
    <property type="entry name" value="CHEMOTAXIS_TRANSDUC_2"/>
    <property type="match status" value="1"/>
</dbReference>
<dbReference type="Proteomes" id="UP000066284">
    <property type="component" value="Chromosome 1"/>
</dbReference>
<dbReference type="SUPFAM" id="SSF158472">
    <property type="entry name" value="HAMP domain-like"/>
    <property type="match status" value="1"/>
</dbReference>
<proteinExistence type="inferred from homology"/>
<dbReference type="NCBIfam" id="TIGR00229">
    <property type="entry name" value="sensory_box"/>
    <property type="match status" value="2"/>
</dbReference>
<keyword evidence="13" id="KW-1185">Reference proteome</keyword>
<dbReference type="GO" id="GO:0005886">
    <property type="term" value="C:plasma membrane"/>
    <property type="evidence" value="ECO:0007669"/>
    <property type="project" value="TreeGrafter"/>
</dbReference>
<evidence type="ECO:0000259" key="8">
    <source>
        <dbReference type="PROSITE" id="PS50111"/>
    </source>
</evidence>
<dbReference type="CDD" id="cd06225">
    <property type="entry name" value="HAMP"/>
    <property type="match status" value="1"/>
</dbReference>
<dbReference type="SUPFAM" id="SSF55785">
    <property type="entry name" value="PYP-like sensor domain (PAS domain)"/>
    <property type="match status" value="2"/>
</dbReference>
<dbReference type="PANTHER" id="PTHR43531:SF14">
    <property type="entry name" value="METHYL-ACCEPTING CHEMOTAXIS PROTEIN I-RELATED"/>
    <property type="match status" value="1"/>
</dbReference>
<dbReference type="KEGG" id="nio:NITINOP_2288"/>
<feature type="domain" description="HAMP" evidence="11">
    <location>
        <begin position="214"/>
        <end position="266"/>
    </location>
</feature>
<organism evidence="12 13">
    <name type="scientific">Candidatus Nitrospira inopinata</name>
    <dbReference type="NCBI Taxonomy" id="1715989"/>
    <lineage>
        <taxon>Bacteria</taxon>
        <taxon>Pseudomonadati</taxon>
        <taxon>Nitrospirota</taxon>
        <taxon>Nitrospiria</taxon>
        <taxon>Nitrospirales</taxon>
        <taxon>Nitrospiraceae</taxon>
        <taxon>Nitrospira</taxon>
    </lineage>
</organism>
<dbReference type="SMART" id="SM00304">
    <property type="entry name" value="HAMP"/>
    <property type="match status" value="2"/>
</dbReference>
<dbReference type="Gene3D" id="1.10.287.950">
    <property type="entry name" value="Methyl-accepting chemotaxis protein"/>
    <property type="match status" value="1"/>
</dbReference>
<dbReference type="CDD" id="cd19411">
    <property type="entry name" value="MCP2201-like_sensor"/>
    <property type="match status" value="1"/>
</dbReference>
<feature type="domain" description="PAS" evidence="9">
    <location>
        <begin position="397"/>
        <end position="444"/>
    </location>
</feature>
<dbReference type="PROSITE" id="PS50113">
    <property type="entry name" value="PAC"/>
    <property type="match status" value="2"/>
</dbReference>
<dbReference type="InterPro" id="IPR051310">
    <property type="entry name" value="MCP_chemotaxis"/>
</dbReference>
<dbReference type="FunFam" id="1.10.287.950:FF:000001">
    <property type="entry name" value="Methyl-accepting chemotaxis sensory transducer"/>
    <property type="match status" value="1"/>
</dbReference>
<accession>A0A0S4KS30</accession>
<dbReference type="PROSITE" id="PS50885">
    <property type="entry name" value="HAMP"/>
    <property type="match status" value="2"/>
</dbReference>
<feature type="domain" description="PAC" evidence="10">
    <location>
        <begin position="348"/>
        <end position="403"/>
    </location>
</feature>
<evidence type="ECO:0000313" key="12">
    <source>
        <dbReference type="EMBL" id="CUQ67260.1"/>
    </source>
</evidence>
<dbReference type="CDD" id="cd00130">
    <property type="entry name" value="PAS"/>
    <property type="match status" value="2"/>
</dbReference>
<evidence type="ECO:0000259" key="9">
    <source>
        <dbReference type="PROSITE" id="PS50112"/>
    </source>
</evidence>
<dbReference type="GO" id="GO:0004888">
    <property type="term" value="F:transmembrane signaling receptor activity"/>
    <property type="evidence" value="ECO:0007669"/>
    <property type="project" value="TreeGrafter"/>
</dbReference>
<dbReference type="AlphaFoldDB" id="A0A0S4KS30"/>
<keyword evidence="7" id="KW-1133">Transmembrane helix</keyword>
<dbReference type="GO" id="GO:0007165">
    <property type="term" value="P:signal transduction"/>
    <property type="evidence" value="ECO:0007669"/>
    <property type="project" value="UniProtKB-KW"/>
</dbReference>
<dbReference type="SUPFAM" id="SSF58104">
    <property type="entry name" value="Methyl-accepting chemotaxis protein (MCP) signaling domain"/>
    <property type="match status" value="1"/>
</dbReference>
<evidence type="ECO:0000259" key="11">
    <source>
        <dbReference type="PROSITE" id="PS50885"/>
    </source>
</evidence>
<dbReference type="CDD" id="cd11386">
    <property type="entry name" value="MCP_signal"/>
    <property type="match status" value="1"/>
</dbReference>
<evidence type="ECO:0000256" key="6">
    <source>
        <dbReference type="SAM" id="MobiDB-lite"/>
    </source>
</evidence>
<feature type="transmembrane region" description="Helical" evidence="7">
    <location>
        <begin position="14"/>
        <end position="34"/>
    </location>
</feature>
<evidence type="ECO:0000256" key="7">
    <source>
        <dbReference type="SAM" id="Phobius"/>
    </source>
</evidence>
<dbReference type="SMART" id="SM00283">
    <property type="entry name" value="MA"/>
    <property type="match status" value="1"/>
</dbReference>
<reference evidence="13" key="1">
    <citation type="submission" date="2015-09" db="EMBL/GenBank/DDBJ databases">
        <authorList>
            <person name="Daims H."/>
        </authorList>
    </citation>
    <scope>NUCLEOTIDE SEQUENCE [LARGE SCALE GENOMIC DNA]</scope>
</reference>
<feature type="region of interest" description="Disordered" evidence="6">
    <location>
        <begin position="824"/>
        <end position="884"/>
    </location>
</feature>
<dbReference type="InterPro" id="IPR047347">
    <property type="entry name" value="YvaQ-like_sensor"/>
</dbReference>
<dbReference type="InterPro" id="IPR000014">
    <property type="entry name" value="PAS"/>
</dbReference>
<dbReference type="InterPro" id="IPR000700">
    <property type="entry name" value="PAS-assoc_C"/>
</dbReference>
<feature type="coiled-coil region" evidence="5">
    <location>
        <begin position="597"/>
        <end position="641"/>
    </location>
</feature>
<evidence type="ECO:0000256" key="4">
    <source>
        <dbReference type="PROSITE-ProRule" id="PRU00284"/>
    </source>
</evidence>
<dbReference type="GO" id="GO:0006935">
    <property type="term" value="P:chemotaxis"/>
    <property type="evidence" value="ECO:0007669"/>
    <property type="project" value="UniProtKB-KW"/>
</dbReference>
<dbReference type="InterPro" id="IPR024478">
    <property type="entry name" value="HlyB_4HB_MCP"/>
</dbReference>
<comment type="similarity">
    <text evidence="3">Belongs to the methyl-accepting chemotaxis (MCP) protein family.</text>
</comment>
<dbReference type="RefSeq" id="WP_062485457.1">
    <property type="nucleotide sequence ID" value="NZ_LN885086.1"/>
</dbReference>
<dbReference type="InterPro" id="IPR003660">
    <property type="entry name" value="HAMP_dom"/>
</dbReference>
<dbReference type="STRING" id="1715989.NITINOP_2288"/>
<gene>
    <name evidence="12" type="ORF">NITINOP_2288</name>
</gene>
<dbReference type="SMART" id="SM00091">
    <property type="entry name" value="PAS"/>
    <property type="match status" value="2"/>
</dbReference>
<feature type="domain" description="Methyl-accepting transducer" evidence="8">
    <location>
        <begin position="578"/>
        <end position="807"/>
    </location>
</feature>
<keyword evidence="7" id="KW-0472">Membrane</keyword>
<dbReference type="Pfam" id="PF00672">
    <property type="entry name" value="HAMP"/>
    <property type="match status" value="2"/>
</dbReference>
<keyword evidence="5" id="KW-0175">Coiled coil</keyword>
<dbReference type="InterPro" id="IPR013655">
    <property type="entry name" value="PAS_fold_3"/>
</dbReference>
<keyword evidence="4" id="KW-0807">Transducer</keyword>
<sequence length="884" mass="96210">MLNRFLNLSIKSKLLVACGISGIMLVMLGGMAFFGMNRLSGQTEFIYKTNVNSLMLLSDLRADLARRSNHVLWHILAQDPAAMKEQERKIHDLDQTIERLTEQYEPLIVTESERATYDRLKKSGAEIKEAREKVLALSRSFKKEAAADVQRTEMAEKLAELFRAVDGLVEENDKQAKESYAASLSLSATLNWTLIALNLGALLIGAWALRFVSNIIVENLTNVLDAAQQLQQGHLTHRATVATGDEIGKLARSFNQMAETLQQAAVKQEEALKAQAAELNGMTRAIDRAQAVIEFAVDGTILSANENFLATMGYSLDEIKGKHHRLFCEPASAQSREYADFWEKLSRGEVQAGVYRRVGKGGKEVWIRASYSPIKDANGKVSKIVEFATDITAEQKRQAEFEGLLSAINRQYGMIEFQLDGTILTANDKFLTITGYTLEEIRGRHHRLFCDPGDAASPDYAAFWQKLGRGEAEAGVYRRLGKGGQEVWLQASYNPVKDEMGRPFKVVQLATDITAQKQAQVELEACMAEAREALGAVAAGDLTRPMTGTYGGELATITASVNETVAQLTRTLAAVRGAVETVTAGAEEITKGNDDLAQRTSEQASALEETSASMEEMTATVKQNADNARQAEQLAQAARETADKGGVVTQRAVAAMQAINQSSAQIAEIITVIDEIAFQTNLLALNAAVEAARAGEHGRGFAVVAAEVRNLAQRSATAAKEIKGLIQASLSRVTEGSALVNQAGKTLEELVQAVKRVTDIMAEISAASQEQASGIEQVNKAVMAMDDTTQQNAALVEQLTSASQSMKVQAQELLRHIEVFKFNETGRRHDRQDGGSKAQDKEPMTGGSFHGAVDRAVSRSQEPVGVAGQTDRSRSVGSEEFDEF</sequence>
<evidence type="ECO:0000259" key="10">
    <source>
        <dbReference type="PROSITE" id="PS50113"/>
    </source>
</evidence>
<comment type="subcellular location">
    <subcellularLocation>
        <location evidence="1">Membrane</location>
    </subcellularLocation>
</comment>
<keyword evidence="2" id="KW-0488">Methylation</keyword>
<dbReference type="Pfam" id="PF08447">
    <property type="entry name" value="PAS_3"/>
    <property type="match status" value="2"/>
</dbReference>
<feature type="domain" description="PAC" evidence="10">
    <location>
        <begin position="470"/>
        <end position="525"/>
    </location>
</feature>
<name>A0A0S4KS30_9BACT</name>
<evidence type="ECO:0000256" key="2">
    <source>
        <dbReference type="ARBA" id="ARBA00022481"/>
    </source>
</evidence>
<dbReference type="PROSITE" id="PS50112">
    <property type="entry name" value="PAS"/>
    <property type="match status" value="1"/>
</dbReference>
<protein>
    <submittedName>
        <fullName evidence="12">Putative Methyl-accepting chemotaxis protein</fullName>
    </submittedName>
</protein>
<dbReference type="OrthoDB" id="9765776at2"/>
<dbReference type="InterPro" id="IPR004089">
    <property type="entry name" value="MCPsignal_dom"/>
</dbReference>
<dbReference type="SMART" id="SM00086">
    <property type="entry name" value="PAC"/>
    <property type="match status" value="2"/>
</dbReference>
<feature type="domain" description="HAMP" evidence="11">
    <location>
        <begin position="527"/>
        <end position="573"/>
    </location>
</feature>
<keyword evidence="7" id="KW-0812">Transmembrane</keyword>